<name>A0A0J6S8X2_9HYPH</name>
<dbReference type="RefSeq" id="WP_048447075.1">
    <property type="nucleotide sequence ID" value="NZ_LABY01000191.1"/>
</dbReference>
<feature type="transmembrane region" description="Helical" evidence="9">
    <location>
        <begin position="258"/>
        <end position="278"/>
    </location>
</feature>
<evidence type="ECO:0000256" key="10">
    <source>
        <dbReference type="SAM" id="MobiDB-lite"/>
    </source>
</evidence>
<keyword evidence="6 9" id="KW-0769">Symport</keyword>
<feature type="transmembrane region" description="Helical" evidence="9">
    <location>
        <begin position="12"/>
        <end position="32"/>
    </location>
</feature>
<dbReference type="GO" id="GO:0005886">
    <property type="term" value="C:plasma membrane"/>
    <property type="evidence" value="ECO:0007669"/>
    <property type="project" value="UniProtKB-SubCell"/>
</dbReference>
<keyword evidence="2 9" id="KW-0813">Transport</keyword>
<feature type="transmembrane region" description="Helical" evidence="9">
    <location>
        <begin position="290"/>
        <end position="312"/>
    </location>
</feature>
<comment type="similarity">
    <text evidence="1 9">Belongs to the KdgT transporter family.</text>
</comment>
<dbReference type="PATRIC" id="fig|298794.3.peg.2775"/>
<feature type="transmembrane region" description="Helical" evidence="9">
    <location>
        <begin position="142"/>
        <end position="163"/>
    </location>
</feature>
<dbReference type="AlphaFoldDB" id="A0A0J6S8X2"/>
<comment type="catalytic activity">
    <reaction evidence="9">
        <text>2-dehydro-3-deoxy-D-gluconate(in) + H(+)(in) = 2-dehydro-3-deoxy-D-gluconate(out) + H(+)(out)</text>
        <dbReference type="Rhea" id="RHEA:29943"/>
        <dbReference type="ChEBI" id="CHEBI:15378"/>
        <dbReference type="ChEBI" id="CHEBI:57990"/>
    </reaction>
</comment>
<feature type="transmembrane region" description="Helical" evidence="9">
    <location>
        <begin position="222"/>
        <end position="246"/>
    </location>
</feature>
<keyword evidence="8 9" id="KW-0472">Membrane</keyword>
<evidence type="ECO:0000256" key="4">
    <source>
        <dbReference type="ARBA" id="ARBA00022597"/>
    </source>
</evidence>
<dbReference type="Proteomes" id="UP000035955">
    <property type="component" value="Unassembled WGS sequence"/>
</dbReference>
<evidence type="ECO:0000256" key="2">
    <source>
        <dbReference type="ARBA" id="ARBA00022448"/>
    </source>
</evidence>
<dbReference type="OrthoDB" id="3185611at2"/>
<keyword evidence="7 9" id="KW-1133">Transmembrane helix</keyword>
<sequence>MGEVRIKRAIERVPGGMMVVPLLVGAVIATLFPGTPKVFGSFTGALFTGALPILAVFYVCMGASIDFRATPYIVKKGGTLLVVKVGIAMILGVVFGRLIGEAPVTGGLFAGLSTLAIVAAMNDTNGGLYMALMGQYGRPRDVGAYTIMCLESGPFLTMVTLGVAGLSAFPWQTMVGSILPLLVGMILGNLDREMRDFLGRAVPVMIPFFAFALGTGLDLTKIWQAGLLGLGLGVAVVVITGIPLFLADRLTGGTGVAGVAASSTAGNAAAVPAIIAAANPAYADAAAPATVLVAATVVVTAILTPLATAWTARRFGEPEAQRAEEPAAPEAPPLAGRA</sequence>
<comment type="function">
    <text evidence="9">Catalyzes the proton-dependent uptake of 2-keto-3-deoxygluconate (KDG) into the cell.</text>
</comment>
<organism evidence="11 12">
    <name type="scientific">Methylobacterium variabile</name>
    <dbReference type="NCBI Taxonomy" id="298794"/>
    <lineage>
        <taxon>Bacteria</taxon>
        <taxon>Pseudomonadati</taxon>
        <taxon>Pseudomonadota</taxon>
        <taxon>Alphaproteobacteria</taxon>
        <taxon>Hyphomicrobiales</taxon>
        <taxon>Methylobacteriaceae</taxon>
        <taxon>Methylobacterium</taxon>
    </lineage>
</organism>
<protein>
    <recommendedName>
        <fullName evidence="9">2-keto-3-deoxygluconate permease</fullName>
        <shortName evidence="9">KDG permease</shortName>
    </recommendedName>
</protein>
<dbReference type="EMBL" id="LABY01000191">
    <property type="protein sequence ID" value="KMO31670.1"/>
    <property type="molecule type" value="Genomic_DNA"/>
</dbReference>
<comment type="subcellular location">
    <subcellularLocation>
        <location evidence="9">Cell membrane</location>
        <topology evidence="9">Multi-pass membrane protein</topology>
    </subcellularLocation>
</comment>
<keyword evidence="4 9" id="KW-0762">Sugar transport</keyword>
<keyword evidence="5 9" id="KW-0812">Transmembrane</keyword>
<evidence type="ECO:0000256" key="6">
    <source>
        <dbReference type="ARBA" id="ARBA00022847"/>
    </source>
</evidence>
<dbReference type="Pfam" id="PF03812">
    <property type="entry name" value="KdgT"/>
    <property type="match status" value="1"/>
</dbReference>
<evidence type="ECO:0000256" key="1">
    <source>
        <dbReference type="ARBA" id="ARBA00006430"/>
    </source>
</evidence>
<gene>
    <name evidence="9" type="primary">kdgT</name>
    <name evidence="11" type="ORF">VQ02_25685</name>
</gene>
<feature type="region of interest" description="Disordered" evidence="10">
    <location>
        <begin position="317"/>
        <end position="338"/>
    </location>
</feature>
<comment type="caution">
    <text evidence="11">The sequence shown here is derived from an EMBL/GenBank/DDBJ whole genome shotgun (WGS) entry which is preliminary data.</text>
</comment>
<dbReference type="HAMAP" id="MF_00070">
    <property type="entry name" value="KdgT"/>
    <property type="match status" value="1"/>
</dbReference>
<evidence type="ECO:0000256" key="5">
    <source>
        <dbReference type="ARBA" id="ARBA00022692"/>
    </source>
</evidence>
<evidence type="ECO:0000256" key="8">
    <source>
        <dbReference type="ARBA" id="ARBA00023136"/>
    </source>
</evidence>
<proteinExistence type="inferred from homology"/>
<evidence type="ECO:0000256" key="9">
    <source>
        <dbReference type="HAMAP-Rule" id="MF_00070"/>
    </source>
</evidence>
<feature type="transmembrane region" description="Helical" evidence="9">
    <location>
        <begin position="105"/>
        <end position="121"/>
    </location>
</feature>
<evidence type="ECO:0000313" key="11">
    <source>
        <dbReference type="EMBL" id="KMO31670.1"/>
    </source>
</evidence>
<evidence type="ECO:0000256" key="7">
    <source>
        <dbReference type="ARBA" id="ARBA00022989"/>
    </source>
</evidence>
<reference evidence="11 12" key="1">
    <citation type="submission" date="2015-03" db="EMBL/GenBank/DDBJ databases">
        <title>Genome sequencing of Methylobacterium variabile DSM 16961.</title>
        <authorList>
            <person name="Chaudhry V."/>
            <person name="Patil P.B."/>
        </authorList>
    </citation>
    <scope>NUCLEOTIDE SEQUENCE [LARGE SCALE GENOMIC DNA]</scope>
    <source>
        <strain evidence="11 12">DSM 16961</strain>
    </source>
</reference>
<feature type="transmembrane region" description="Helical" evidence="9">
    <location>
        <begin position="81"/>
        <end position="99"/>
    </location>
</feature>
<evidence type="ECO:0000256" key="3">
    <source>
        <dbReference type="ARBA" id="ARBA00022475"/>
    </source>
</evidence>
<dbReference type="GO" id="GO:0015649">
    <property type="term" value="F:2-keto-3-deoxygluconate:proton symporter activity"/>
    <property type="evidence" value="ECO:0007669"/>
    <property type="project" value="UniProtKB-UniRule"/>
</dbReference>
<feature type="transmembrane region" description="Helical" evidence="9">
    <location>
        <begin position="38"/>
        <end position="60"/>
    </location>
</feature>
<feature type="transmembrane region" description="Helical" evidence="9">
    <location>
        <begin position="197"/>
        <end position="216"/>
    </location>
</feature>
<dbReference type="InterPro" id="IPR004684">
    <property type="entry name" value="2keto-3dGluconate_permease"/>
</dbReference>
<evidence type="ECO:0000313" key="12">
    <source>
        <dbReference type="Proteomes" id="UP000035955"/>
    </source>
</evidence>
<keyword evidence="3 9" id="KW-1003">Cell membrane</keyword>
<keyword evidence="12" id="KW-1185">Reference proteome</keyword>
<feature type="transmembrane region" description="Helical" evidence="9">
    <location>
        <begin position="169"/>
        <end position="190"/>
    </location>
</feature>
<accession>A0A0J6S8X2</accession>